<dbReference type="InterPro" id="IPR001173">
    <property type="entry name" value="Glyco_trans_2-like"/>
</dbReference>
<evidence type="ECO:0000259" key="3">
    <source>
        <dbReference type="Pfam" id="PF02709"/>
    </source>
</evidence>
<accession>A0A2S1LIC1</accession>
<dbReference type="EMBL" id="CP020918">
    <property type="protein sequence ID" value="AWG23467.1"/>
    <property type="molecule type" value="Genomic_DNA"/>
</dbReference>
<dbReference type="KEGG" id="ffa:FFWV33_18985"/>
<dbReference type="AlphaFoldDB" id="A0A2S1LIC1"/>
<feature type="domain" description="Galactosyltransferase C-terminal" evidence="3">
    <location>
        <begin position="188"/>
        <end position="239"/>
    </location>
</feature>
<evidence type="ECO:0000313" key="4">
    <source>
        <dbReference type="EMBL" id="AWG23467.1"/>
    </source>
</evidence>
<protein>
    <submittedName>
        <fullName evidence="4">Glycosyl transferase family 2</fullName>
    </submittedName>
</protein>
<feature type="domain" description="Glycosyltransferase 2-like" evidence="2">
    <location>
        <begin position="11"/>
        <end position="109"/>
    </location>
</feature>
<dbReference type="Gene3D" id="3.90.550.10">
    <property type="entry name" value="Spore Coat Polysaccharide Biosynthesis Protein SpsA, Chain A"/>
    <property type="match status" value="1"/>
</dbReference>
<dbReference type="Pfam" id="PF02709">
    <property type="entry name" value="Glyco_transf_7C"/>
    <property type="match status" value="1"/>
</dbReference>
<gene>
    <name evidence="4" type="ORF">FFWV33_18985</name>
</gene>
<dbReference type="Proteomes" id="UP000244527">
    <property type="component" value="Chromosome"/>
</dbReference>
<dbReference type="InterPro" id="IPR029044">
    <property type="entry name" value="Nucleotide-diphossugar_trans"/>
</dbReference>
<evidence type="ECO:0000259" key="2">
    <source>
        <dbReference type="Pfam" id="PF00535"/>
    </source>
</evidence>
<dbReference type="OrthoDB" id="9801954at2"/>
<reference evidence="4 5" key="1">
    <citation type="submission" date="2017-04" db="EMBL/GenBank/DDBJ databases">
        <title>Compelte genome sequence of WV33.</title>
        <authorList>
            <person name="Lee P.C."/>
        </authorList>
    </citation>
    <scope>NUCLEOTIDE SEQUENCE [LARGE SCALE GENOMIC DNA]</scope>
    <source>
        <strain evidence="4 5">WV33</strain>
    </source>
</reference>
<dbReference type="InterPro" id="IPR027791">
    <property type="entry name" value="Galactosyl_T_C"/>
</dbReference>
<sequence length="279" mass="31205">MDFNQNKIEASVIISTYNAVAWLEKVIWGFNCQTVSNFEIVIADDGSGLETKAKIAELQKIVKFPIVHVWHEDDGFQKTKILNKAILASSADYLIFTDGDCVPRKDFIAAHFANRAVDTFLSGGYFKLPMSVSELITKSDIDNQNCFDLNWLNANGFTTNSKSIKLTKSAFLAALMNKITPTKATWNGHNASCYKKDILAVNGFNEEMKYGGEDRELGERLFNKGLTAKQIRYSAICIHLDHARGYVSDEIWKKNNDIRAFTKANKVIATPNGINSNSL</sequence>
<evidence type="ECO:0000313" key="5">
    <source>
        <dbReference type="Proteomes" id="UP000244527"/>
    </source>
</evidence>
<dbReference type="SUPFAM" id="SSF53448">
    <property type="entry name" value="Nucleotide-diphospho-sugar transferases"/>
    <property type="match status" value="1"/>
</dbReference>
<keyword evidence="5" id="KW-1185">Reference proteome</keyword>
<keyword evidence="1 4" id="KW-0808">Transferase</keyword>
<dbReference type="PANTHER" id="PTHR43685:SF3">
    <property type="entry name" value="SLR2126 PROTEIN"/>
    <property type="match status" value="1"/>
</dbReference>
<dbReference type="PANTHER" id="PTHR43685">
    <property type="entry name" value="GLYCOSYLTRANSFERASE"/>
    <property type="match status" value="1"/>
</dbReference>
<dbReference type="Pfam" id="PF00535">
    <property type="entry name" value="Glycos_transf_2"/>
    <property type="match status" value="1"/>
</dbReference>
<organism evidence="4 5">
    <name type="scientific">Flavobacterium faecale</name>
    <dbReference type="NCBI Taxonomy" id="1355330"/>
    <lineage>
        <taxon>Bacteria</taxon>
        <taxon>Pseudomonadati</taxon>
        <taxon>Bacteroidota</taxon>
        <taxon>Flavobacteriia</taxon>
        <taxon>Flavobacteriales</taxon>
        <taxon>Flavobacteriaceae</taxon>
        <taxon>Flavobacterium</taxon>
    </lineage>
</organism>
<dbReference type="RefSeq" id="WP_108742359.1">
    <property type="nucleotide sequence ID" value="NZ_CP020918.1"/>
</dbReference>
<proteinExistence type="predicted"/>
<dbReference type="InterPro" id="IPR050834">
    <property type="entry name" value="Glycosyltransf_2"/>
</dbReference>
<name>A0A2S1LIC1_9FLAO</name>
<dbReference type="GO" id="GO:0016740">
    <property type="term" value="F:transferase activity"/>
    <property type="evidence" value="ECO:0007669"/>
    <property type="project" value="UniProtKB-KW"/>
</dbReference>
<evidence type="ECO:0000256" key="1">
    <source>
        <dbReference type="ARBA" id="ARBA00022679"/>
    </source>
</evidence>
<dbReference type="CDD" id="cd06420">
    <property type="entry name" value="GT2_Chondriotin_Pol_N"/>
    <property type="match status" value="1"/>
</dbReference>